<dbReference type="EMBL" id="CM056795">
    <property type="protein sequence ID" value="KAJ8720987.1"/>
    <property type="molecule type" value="Genomic_DNA"/>
</dbReference>
<keyword evidence="2" id="KW-1185">Reference proteome</keyword>
<accession>A0ACC2QMM5</accession>
<evidence type="ECO:0000313" key="2">
    <source>
        <dbReference type="Proteomes" id="UP001231649"/>
    </source>
</evidence>
<name>A0ACC2QMM5_9NEOP</name>
<dbReference type="Proteomes" id="UP001231649">
    <property type="component" value="Chromosome 19"/>
</dbReference>
<comment type="caution">
    <text evidence="1">The sequence shown here is derived from an EMBL/GenBank/DDBJ whole genome shotgun (WGS) entry which is preliminary data.</text>
</comment>
<gene>
    <name evidence="1" type="ORF">PYW08_006452</name>
</gene>
<protein>
    <submittedName>
        <fullName evidence="1">Uncharacterized protein</fullName>
    </submittedName>
</protein>
<reference evidence="1" key="1">
    <citation type="submission" date="2023-03" db="EMBL/GenBank/DDBJ databases">
        <title>Chromosome-level genomes of two armyworms, Mythimna separata and Mythimna loreyi, provide insights into the biosynthesis and reception of sex pheromones.</title>
        <authorList>
            <person name="Zhao H."/>
        </authorList>
    </citation>
    <scope>NUCLEOTIDE SEQUENCE</scope>
    <source>
        <strain evidence="1">BeijingLab</strain>
    </source>
</reference>
<sequence length="454" mass="50521">MSSNVSLTGRLLGGTVLSLPRQTLWLPRRDFPFSIMRTNSRHPHPKQLKQAKKRSWRWSARNSNLLKVCNRLHGALVSIIPKTMSNASQSTDATFDVKPYKLHNLDKGPADKATLTSDDALNYFKELQMCRRLETTAANLYKGKVIRGFCHLYSGQEAIAVGVKAVLRPQDSVITSYRCHAWTYMINGTVLGVLAELAGRKSGCVRGKGGSMHMYGKKFYGGNGIVGSQTPIGTGLAFAHKYRGDGGISFTLYGEGAANQGQLFEAFNIAKLWLLPVIFICENNKYGLGTSAARASACTDYYTRGHYIPGIWVDGMDVLACREATRYAIDWVTSGKGPIVLEMETYRYYGHSMSDPGTTYRTRDEVQQVRKTRDPIALFKEKILSKKLVTPEKVKEIETSVRKYVEEVVKNAANDTEIGSEELSGDIYVECIDPNIRGVRPDKPLTHISVAKRD</sequence>
<evidence type="ECO:0000313" key="1">
    <source>
        <dbReference type="EMBL" id="KAJ8720987.1"/>
    </source>
</evidence>
<proteinExistence type="predicted"/>
<organism evidence="1 2">
    <name type="scientific">Mythimna loreyi</name>
    <dbReference type="NCBI Taxonomy" id="667449"/>
    <lineage>
        <taxon>Eukaryota</taxon>
        <taxon>Metazoa</taxon>
        <taxon>Ecdysozoa</taxon>
        <taxon>Arthropoda</taxon>
        <taxon>Hexapoda</taxon>
        <taxon>Insecta</taxon>
        <taxon>Pterygota</taxon>
        <taxon>Neoptera</taxon>
        <taxon>Endopterygota</taxon>
        <taxon>Lepidoptera</taxon>
        <taxon>Glossata</taxon>
        <taxon>Ditrysia</taxon>
        <taxon>Noctuoidea</taxon>
        <taxon>Noctuidae</taxon>
        <taxon>Noctuinae</taxon>
        <taxon>Hadenini</taxon>
        <taxon>Mythimna</taxon>
    </lineage>
</organism>